<dbReference type="InterPro" id="IPR009444">
    <property type="entry name" value="Conjugal_tfr_TraD_a-type"/>
</dbReference>
<dbReference type="Proteomes" id="UP000054729">
    <property type="component" value="Unassembled WGS sequence"/>
</dbReference>
<dbReference type="AlphaFoldDB" id="A0A0W1AP59"/>
<name>A0A0W1AP59_9GAMM</name>
<gene>
    <name evidence="1" type="ORF">Lwal_0024</name>
</gene>
<proteinExistence type="predicted"/>
<dbReference type="PATRIC" id="fig|66969.6.peg.24"/>
<accession>A0A0W1AP59</accession>
<dbReference type="RefSeq" id="WP_058478902.1">
    <property type="nucleotide sequence ID" value="NZ_CAAAIQ010000028.1"/>
</dbReference>
<dbReference type="STRING" id="66969.Lwal_0024"/>
<dbReference type="Pfam" id="PF06412">
    <property type="entry name" value="TraD"/>
    <property type="match status" value="1"/>
</dbReference>
<dbReference type="OrthoDB" id="5653691at2"/>
<dbReference type="EMBL" id="LNZB01000001">
    <property type="protein sequence ID" value="KTD83116.1"/>
    <property type="molecule type" value="Genomic_DNA"/>
</dbReference>
<comment type="caution">
    <text evidence="1">The sequence shown here is derived from an EMBL/GenBank/DDBJ whole genome shotgun (WGS) entry which is preliminary data.</text>
</comment>
<protein>
    <submittedName>
        <fullName evidence="1">Protein TraD</fullName>
    </submittedName>
</protein>
<sequence>MTMFEEIEKEKQLIVRCEKSLALEKLRKRRADTRRKIEFGGLVIKSGLDKYDKVTILGALDYVLKLIISDEYHKQFNARGRELFESKLTKF</sequence>
<reference evidence="1 2" key="1">
    <citation type="submission" date="2015-11" db="EMBL/GenBank/DDBJ databases">
        <title>Genomic analysis of 38 Legionella species identifies large and diverse effector repertoires.</title>
        <authorList>
            <person name="Burstein D."/>
            <person name="Amaro F."/>
            <person name="Zusman T."/>
            <person name="Lifshitz Z."/>
            <person name="Cohen O."/>
            <person name="Gilbert J.A."/>
            <person name="Pupko T."/>
            <person name="Shuman H.A."/>
            <person name="Segal G."/>
        </authorList>
    </citation>
    <scope>NUCLEOTIDE SEQUENCE [LARGE SCALE GENOMIC DNA]</scope>
    <source>
        <strain evidence="1 2">ATCC 51914</strain>
    </source>
</reference>
<keyword evidence="2" id="KW-1185">Reference proteome</keyword>
<evidence type="ECO:0000313" key="1">
    <source>
        <dbReference type="EMBL" id="KTD83116.1"/>
    </source>
</evidence>
<evidence type="ECO:0000313" key="2">
    <source>
        <dbReference type="Proteomes" id="UP000054729"/>
    </source>
</evidence>
<organism evidence="1 2">
    <name type="scientific">Legionella waltersii</name>
    <dbReference type="NCBI Taxonomy" id="66969"/>
    <lineage>
        <taxon>Bacteria</taxon>
        <taxon>Pseudomonadati</taxon>
        <taxon>Pseudomonadota</taxon>
        <taxon>Gammaproteobacteria</taxon>
        <taxon>Legionellales</taxon>
        <taxon>Legionellaceae</taxon>
        <taxon>Legionella</taxon>
    </lineage>
</organism>